<organism evidence="9 10">
    <name type="scientific">Litchfieldia luteola</name>
    <dbReference type="NCBI Taxonomy" id="682179"/>
    <lineage>
        <taxon>Bacteria</taxon>
        <taxon>Bacillati</taxon>
        <taxon>Bacillota</taxon>
        <taxon>Bacilli</taxon>
        <taxon>Bacillales</taxon>
        <taxon>Bacillaceae</taxon>
        <taxon>Litchfieldia</taxon>
    </lineage>
</organism>
<evidence type="ECO:0000256" key="7">
    <source>
        <dbReference type="SAM" id="Phobius"/>
    </source>
</evidence>
<keyword evidence="10" id="KW-1185">Reference proteome</keyword>
<proteinExistence type="inferred from homology"/>
<sequence>MANSYILLIIVAAIYAGNLLVGKAVADSIPPITLAFLRLFIAFLILLPLGLKEWNQNRQLWLKEWKVIVILAFTGIAAFNTLLYYSLHFTSPINAGIVESSTPIFSVIIGFLLVKEKMEKRKLLGVFISMAGVLWVLSKGSLEVITSLSFNFGDILMCLAVIFWVLYSFVVKRHSGKFPLYGGLLSILFTALVIMIPFTTFEWNTLHTISWNWNSILSLLYLGIFPSVIALIGWNKAVENIGPSLASVFLNLVPVFAAIGSFIFFREAITWHQFFGGCVVLVGVYLTTKEKVIGQTTHTKLDM</sequence>
<gene>
    <name evidence="9" type="ORF">IMZ08_13135</name>
</gene>
<dbReference type="InterPro" id="IPR050638">
    <property type="entry name" value="AA-Vitamin_Transporters"/>
</dbReference>
<feature type="transmembrane region" description="Helical" evidence="7">
    <location>
        <begin position="211"/>
        <end position="233"/>
    </location>
</feature>
<comment type="subcellular location">
    <subcellularLocation>
        <location evidence="1">Cell membrane</location>
        <topology evidence="1">Multi-pass membrane protein</topology>
    </subcellularLocation>
</comment>
<feature type="transmembrane region" description="Helical" evidence="7">
    <location>
        <begin position="36"/>
        <end position="55"/>
    </location>
</feature>
<feature type="transmembrane region" description="Helical" evidence="7">
    <location>
        <begin position="123"/>
        <end position="142"/>
    </location>
</feature>
<feature type="transmembrane region" description="Helical" evidence="7">
    <location>
        <begin position="178"/>
        <end position="199"/>
    </location>
</feature>
<dbReference type="Gene3D" id="1.10.3730.20">
    <property type="match status" value="2"/>
</dbReference>
<accession>A0ABR9QKH4</accession>
<dbReference type="SUPFAM" id="SSF103481">
    <property type="entry name" value="Multidrug resistance efflux transporter EmrE"/>
    <property type="match status" value="2"/>
</dbReference>
<feature type="domain" description="EamA" evidence="8">
    <location>
        <begin position="5"/>
        <end position="137"/>
    </location>
</feature>
<dbReference type="Proteomes" id="UP001516662">
    <property type="component" value="Unassembled WGS sequence"/>
</dbReference>
<evidence type="ECO:0000256" key="3">
    <source>
        <dbReference type="ARBA" id="ARBA00022475"/>
    </source>
</evidence>
<evidence type="ECO:0000256" key="4">
    <source>
        <dbReference type="ARBA" id="ARBA00022692"/>
    </source>
</evidence>
<evidence type="ECO:0000256" key="2">
    <source>
        <dbReference type="ARBA" id="ARBA00007362"/>
    </source>
</evidence>
<dbReference type="Pfam" id="PF00892">
    <property type="entry name" value="EamA"/>
    <property type="match status" value="2"/>
</dbReference>
<feature type="transmembrane region" description="Helical" evidence="7">
    <location>
        <begin position="245"/>
        <end position="265"/>
    </location>
</feature>
<comment type="caution">
    <text evidence="9">The sequence shown here is derived from an EMBL/GenBank/DDBJ whole genome shotgun (WGS) entry which is preliminary data.</text>
</comment>
<feature type="transmembrane region" description="Helical" evidence="7">
    <location>
        <begin position="67"/>
        <end position="87"/>
    </location>
</feature>
<comment type="similarity">
    <text evidence="2">Belongs to the EamA transporter family.</text>
</comment>
<dbReference type="RefSeq" id="WP_193537166.1">
    <property type="nucleotide sequence ID" value="NZ_JADCLJ010000020.1"/>
</dbReference>
<evidence type="ECO:0000313" key="9">
    <source>
        <dbReference type="EMBL" id="MBE4909007.1"/>
    </source>
</evidence>
<keyword evidence="6 7" id="KW-0472">Membrane</keyword>
<evidence type="ECO:0000256" key="5">
    <source>
        <dbReference type="ARBA" id="ARBA00022989"/>
    </source>
</evidence>
<dbReference type="InterPro" id="IPR000620">
    <property type="entry name" value="EamA_dom"/>
</dbReference>
<keyword evidence="5 7" id="KW-1133">Transmembrane helix</keyword>
<protein>
    <submittedName>
        <fullName evidence="9">DMT family transporter</fullName>
    </submittedName>
</protein>
<feature type="transmembrane region" description="Helical" evidence="7">
    <location>
        <begin position="148"/>
        <end position="171"/>
    </location>
</feature>
<dbReference type="PANTHER" id="PTHR32322:SF18">
    <property type="entry name" value="S-ADENOSYLMETHIONINE_S-ADENOSYLHOMOCYSTEINE TRANSPORTER"/>
    <property type="match status" value="1"/>
</dbReference>
<feature type="transmembrane region" description="Helical" evidence="7">
    <location>
        <begin position="93"/>
        <end position="114"/>
    </location>
</feature>
<dbReference type="EMBL" id="JADCLJ010000020">
    <property type="protein sequence ID" value="MBE4909007.1"/>
    <property type="molecule type" value="Genomic_DNA"/>
</dbReference>
<reference evidence="9 10" key="1">
    <citation type="submission" date="2020-10" db="EMBL/GenBank/DDBJ databases">
        <title>Bacillus sp. HD4P25, an endophyte from a halophyte.</title>
        <authorList>
            <person name="Sun J.-Q."/>
        </authorList>
    </citation>
    <scope>NUCLEOTIDE SEQUENCE [LARGE SCALE GENOMIC DNA]</scope>
    <source>
        <strain evidence="9 10">YIM 93174</strain>
    </source>
</reference>
<evidence type="ECO:0000313" key="10">
    <source>
        <dbReference type="Proteomes" id="UP001516662"/>
    </source>
</evidence>
<feature type="transmembrane region" description="Helical" evidence="7">
    <location>
        <begin position="271"/>
        <end position="288"/>
    </location>
</feature>
<evidence type="ECO:0000259" key="8">
    <source>
        <dbReference type="Pfam" id="PF00892"/>
    </source>
</evidence>
<name>A0ABR9QKH4_9BACI</name>
<evidence type="ECO:0000256" key="1">
    <source>
        <dbReference type="ARBA" id="ARBA00004651"/>
    </source>
</evidence>
<evidence type="ECO:0000256" key="6">
    <source>
        <dbReference type="ARBA" id="ARBA00023136"/>
    </source>
</evidence>
<keyword evidence="4 7" id="KW-0812">Transmembrane</keyword>
<keyword evidence="3" id="KW-1003">Cell membrane</keyword>
<dbReference type="PANTHER" id="PTHR32322">
    <property type="entry name" value="INNER MEMBRANE TRANSPORTER"/>
    <property type="match status" value="1"/>
</dbReference>
<feature type="domain" description="EamA" evidence="8">
    <location>
        <begin position="152"/>
        <end position="288"/>
    </location>
</feature>
<dbReference type="InterPro" id="IPR037185">
    <property type="entry name" value="EmrE-like"/>
</dbReference>